<feature type="domain" description="Zn(2)-C6 fungal-type" evidence="7">
    <location>
        <begin position="49"/>
        <end position="79"/>
    </location>
</feature>
<keyword evidence="2" id="KW-0479">Metal-binding</keyword>
<dbReference type="OrthoDB" id="270167at2759"/>
<comment type="subcellular location">
    <subcellularLocation>
        <location evidence="1">Nucleus</location>
    </subcellularLocation>
</comment>
<dbReference type="PROSITE" id="PS00463">
    <property type="entry name" value="ZN2_CY6_FUNGAL_1"/>
    <property type="match status" value="1"/>
</dbReference>
<dbReference type="SUPFAM" id="SSF57701">
    <property type="entry name" value="Zn2/Cys6 DNA-binding domain"/>
    <property type="match status" value="1"/>
</dbReference>
<evidence type="ECO:0000256" key="4">
    <source>
        <dbReference type="ARBA" id="ARBA00023163"/>
    </source>
</evidence>
<dbReference type="VEuPathDB" id="AmoebaDB:NfTy_092830"/>
<dbReference type="SMART" id="SM00066">
    <property type="entry name" value="GAL4"/>
    <property type="match status" value="1"/>
</dbReference>
<sequence>MNTATDDEEYENNSNQNNNHHHQASSSGTTSNNDPSKDDTPGGKFAAIACVSCRKLHRKCDKTLPHCAYCVKTGKQCVYPSPRRGKQFQQQKQKQGVVPSSNNNHNNHDVLSLSGSSTNHHHHHHQQLIIVNQSDLHHTNNNNNNNNGIVGIHQYPHPHRPHSHQHLSSSAGALTTTSSSSLDNTSSSNSSHGSSTNTNNNSHSNNNNNNNSTNTTTTTNSNETISIQYTPYDTGKTQHELNYKYVATQSLDLYYNILSFGYPLIERDRLQALIDNTTQKKPTADNNIQLWQNKLEQEKDYGLLYSMQALCLQQMGHRDISMHLFQKGKQIVSKFFDEVETINIPIAMKFIAEYLLGSGEKKKARVISSMVKANIAPYLKGAPGSTPPTATKSNSTSSSNPNDFSWIDKEPRIFPAVLLDTQLRFLDFFLIEEESPNTFIFEELEILGHNKMKLDLNKVGKSCRQLNEENSQKLLAIIKTYECFTDLVFNTLAKKDSLVYLVAQLTNKQVHLEILNNCNAQAMDIGEMLKVAYQIIELTKNAYFPYTPIYACKAVILACTVRLKYNNQGANINGTIDFKDDLRAMRVLASRFSLIQKECGQLIKTIESVLYTQSLTQNNTREMPFSNTSSLMDESNPFRSLLGNFYPTLSSDSAISDILNIAPQLGGGYSTDDIFGIIDSNYDDIFATQILDSFYENNVYETRYRALMEEVMEGSERFSISIQNLIKQQQAQQIPDTLQRLEGLRKLRLDLANEMLDIAKKAK</sequence>
<feature type="compositionally biased region" description="Low complexity" evidence="6">
    <location>
        <begin position="168"/>
        <end position="222"/>
    </location>
</feature>
<dbReference type="RefSeq" id="XP_044558969.1">
    <property type="nucleotide sequence ID" value="XM_044710547.1"/>
</dbReference>
<evidence type="ECO:0000256" key="3">
    <source>
        <dbReference type="ARBA" id="ARBA00023015"/>
    </source>
</evidence>
<dbReference type="VEuPathDB" id="AmoebaDB:NF0044490"/>
<dbReference type="VEuPathDB" id="AmoebaDB:NfTy_075830"/>
<evidence type="ECO:0000256" key="5">
    <source>
        <dbReference type="ARBA" id="ARBA00023242"/>
    </source>
</evidence>
<feature type="region of interest" description="Disordered" evidence="6">
    <location>
        <begin position="382"/>
        <end position="403"/>
    </location>
</feature>
<dbReference type="AlphaFoldDB" id="A0A6A5BHQ8"/>
<keyword evidence="4" id="KW-0804">Transcription</keyword>
<gene>
    <name evidence="8" type="ORF">FDP41_006866</name>
</gene>
<dbReference type="VEuPathDB" id="AmoebaDB:FDP41_006866"/>
<evidence type="ECO:0000256" key="6">
    <source>
        <dbReference type="SAM" id="MobiDB-lite"/>
    </source>
</evidence>
<keyword evidence="3" id="KW-0805">Transcription regulation</keyword>
<dbReference type="OMA" id="QHELNYK"/>
<accession>A0A6A5BHQ8</accession>
<reference evidence="8 9" key="1">
    <citation type="journal article" date="2019" name="Sci. Rep.">
        <title>Nanopore sequencing improves the draft genome of the human pathogenic amoeba Naegleria fowleri.</title>
        <authorList>
            <person name="Liechti N."/>
            <person name="Schurch N."/>
            <person name="Bruggmann R."/>
            <person name="Wittwer M."/>
        </authorList>
    </citation>
    <scope>NUCLEOTIDE SEQUENCE [LARGE SCALE GENOMIC DNA]</scope>
    <source>
        <strain evidence="8 9">ATCC 30894</strain>
    </source>
</reference>
<dbReference type="PROSITE" id="PS50048">
    <property type="entry name" value="ZN2_CY6_FUNGAL_2"/>
    <property type="match status" value="1"/>
</dbReference>
<dbReference type="GeneID" id="68114084"/>
<dbReference type="Proteomes" id="UP000444721">
    <property type="component" value="Unassembled WGS sequence"/>
</dbReference>
<feature type="region of interest" description="Disordered" evidence="6">
    <location>
        <begin position="80"/>
        <end position="222"/>
    </location>
</feature>
<feature type="compositionally biased region" description="Basic residues" evidence="6">
    <location>
        <begin position="156"/>
        <end position="165"/>
    </location>
</feature>
<dbReference type="GO" id="GO:0005634">
    <property type="term" value="C:nucleus"/>
    <property type="evidence" value="ECO:0007669"/>
    <property type="project" value="UniProtKB-SubCell"/>
</dbReference>
<name>A0A6A5BHQ8_NAEFO</name>
<evidence type="ECO:0000256" key="1">
    <source>
        <dbReference type="ARBA" id="ARBA00004123"/>
    </source>
</evidence>
<comment type="caution">
    <text evidence="8">The sequence shown here is derived from an EMBL/GenBank/DDBJ whole genome shotgun (WGS) entry which is preliminary data.</text>
</comment>
<feature type="compositionally biased region" description="Low complexity" evidence="6">
    <location>
        <begin position="87"/>
        <end position="105"/>
    </location>
</feature>
<feature type="region of interest" description="Disordered" evidence="6">
    <location>
        <begin position="1"/>
        <end position="40"/>
    </location>
</feature>
<dbReference type="PANTHER" id="PTHR47338">
    <property type="entry name" value="ZN(II)2CYS6 TRANSCRIPTION FACTOR (EUROFUNG)-RELATED"/>
    <property type="match status" value="1"/>
</dbReference>
<dbReference type="InterPro" id="IPR001138">
    <property type="entry name" value="Zn2Cys6_DnaBD"/>
</dbReference>
<keyword evidence="9" id="KW-1185">Reference proteome</keyword>
<evidence type="ECO:0000313" key="9">
    <source>
        <dbReference type="Proteomes" id="UP000444721"/>
    </source>
</evidence>
<dbReference type="Gene3D" id="4.10.240.10">
    <property type="entry name" value="Zn(2)-C6 fungal-type DNA-binding domain"/>
    <property type="match status" value="1"/>
</dbReference>
<dbReference type="InterPro" id="IPR036864">
    <property type="entry name" value="Zn2-C6_fun-type_DNA-bd_sf"/>
</dbReference>
<dbReference type="EMBL" id="VFQX01000053">
    <property type="protein sequence ID" value="KAF0974256.1"/>
    <property type="molecule type" value="Genomic_DNA"/>
</dbReference>
<dbReference type="InterPro" id="IPR050815">
    <property type="entry name" value="TF_fung"/>
</dbReference>
<dbReference type="GO" id="GO:0008270">
    <property type="term" value="F:zinc ion binding"/>
    <property type="evidence" value="ECO:0007669"/>
    <property type="project" value="InterPro"/>
</dbReference>
<protein>
    <recommendedName>
        <fullName evidence="7">Zn(2)-C6 fungal-type domain-containing protein</fullName>
    </recommendedName>
</protein>
<dbReference type="GO" id="GO:0000981">
    <property type="term" value="F:DNA-binding transcription factor activity, RNA polymerase II-specific"/>
    <property type="evidence" value="ECO:0007669"/>
    <property type="project" value="InterPro"/>
</dbReference>
<feature type="compositionally biased region" description="Acidic residues" evidence="6">
    <location>
        <begin position="1"/>
        <end position="11"/>
    </location>
</feature>
<dbReference type="PANTHER" id="PTHR47338:SF5">
    <property type="entry name" value="ZN(II)2CYS6 TRANSCRIPTION FACTOR (EUROFUNG)"/>
    <property type="match status" value="1"/>
</dbReference>
<organism evidence="8 9">
    <name type="scientific">Naegleria fowleri</name>
    <name type="common">Brain eating amoeba</name>
    <dbReference type="NCBI Taxonomy" id="5763"/>
    <lineage>
        <taxon>Eukaryota</taxon>
        <taxon>Discoba</taxon>
        <taxon>Heterolobosea</taxon>
        <taxon>Tetramitia</taxon>
        <taxon>Eutetramitia</taxon>
        <taxon>Vahlkampfiidae</taxon>
        <taxon>Naegleria</taxon>
    </lineage>
</organism>
<evidence type="ECO:0000256" key="2">
    <source>
        <dbReference type="ARBA" id="ARBA00022723"/>
    </source>
</evidence>
<dbReference type="Pfam" id="PF00172">
    <property type="entry name" value="Zn_clus"/>
    <property type="match status" value="1"/>
</dbReference>
<evidence type="ECO:0000259" key="7">
    <source>
        <dbReference type="PROSITE" id="PS50048"/>
    </source>
</evidence>
<keyword evidence="5" id="KW-0539">Nucleus</keyword>
<dbReference type="CDD" id="cd00067">
    <property type="entry name" value="GAL4"/>
    <property type="match status" value="1"/>
</dbReference>
<feature type="compositionally biased region" description="Low complexity" evidence="6">
    <location>
        <begin position="387"/>
        <end position="402"/>
    </location>
</feature>
<proteinExistence type="predicted"/>
<evidence type="ECO:0000313" key="8">
    <source>
        <dbReference type="EMBL" id="KAF0974256.1"/>
    </source>
</evidence>